<proteinExistence type="predicted"/>
<protein>
    <submittedName>
        <fullName evidence="1">Uncharacterized protein</fullName>
    </submittedName>
</protein>
<name>A0A8E5EBL1_9CAUD</name>
<evidence type="ECO:0000313" key="2">
    <source>
        <dbReference type="Proteomes" id="UP000693794"/>
    </source>
</evidence>
<gene>
    <name evidence="1" type="ORF">Danklef1_54</name>
</gene>
<sequence length="137" mass="15977">MKKSKFPTTEKEVIEFEKKHKNNYVEPKEFTSIDDIIKMGSNPTLQKYQEALSSDARSEVVVEAFSQLKYLKEQLNLKDENTKRIGANNEKILGILTQEQVDRGIRNCEICKYKKYSNKRSDCTKCVNEGQPNQYFL</sequence>
<evidence type="ECO:0000313" key="1">
    <source>
        <dbReference type="EMBL" id="QQV90537.1"/>
    </source>
</evidence>
<dbReference type="EMBL" id="MT732458">
    <property type="protein sequence ID" value="QQV90537.1"/>
    <property type="molecule type" value="Genomic_DNA"/>
</dbReference>
<organism evidence="1 2">
    <name type="scientific">Polaribacter phage Danklef_1</name>
    <dbReference type="NCBI Taxonomy" id="2745646"/>
    <lineage>
        <taxon>Viruses</taxon>
        <taxon>Duplodnaviria</taxon>
        <taxon>Heunggongvirae</taxon>
        <taxon>Uroviricota</taxon>
        <taxon>Caudoviricetes</taxon>
        <taxon>Forsetiviridae</taxon>
        <taxon>Freyavirus</taxon>
        <taxon>Freyavirus danklef</taxon>
    </lineage>
</organism>
<dbReference type="Proteomes" id="UP000693794">
    <property type="component" value="Segment"/>
</dbReference>
<accession>A0A8E5EBL1</accession>
<keyword evidence="2" id="KW-1185">Reference proteome</keyword>
<reference evidence="1" key="1">
    <citation type="submission" date="2020-07" db="EMBL/GenBank/DDBJ databases">
        <title>Highly diverse flavobacterial phages as mortality factor during North Sea spring blooms.</title>
        <authorList>
            <person name="Bartlau N."/>
            <person name="Wichels A."/>
            <person name="Krohne G."/>
            <person name="Adriaenssens E.M."/>
            <person name="Heins A."/>
            <person name="Fuchs B.M."/>
            <person name="Amann R."/>
            <person name="Moraru C."/>
        </authorList>
    </citation>
    <scope>NUCLEOTIDE SEQUENCE</scope>
</reference>